<keyword evidence="7 9" id="KW-1133">Transmembrane helix</keyword>
<feature type="domain" description="ABC transmembrane type-1" evidence="11">
    <location>
        <begin position="3"/>
        <end position="284"/>
    </location>
</feature>
<dbReference type="PANTHER" id="PTHR24221">
    <property type="entry name" value="ATP-BINDING CASSETTE SUB-FAMILY B"/>
    <property type="match status" value="1"/>
</dbReference>
<dbReference type="EMBL" id="JAAIVJ010000001">
    <property type="protein sequence ID" value="NEY89353.1"/>
    <property type="molecule type" value="Genomic_DNA"/>
</dbReference>
<evidence type="ECO:0000256" key="8">
    <source>
        <dbReference type="ARBA" id="ARBA00023136"/>
    </source>
</evidence>
<keyword evidence="13" id="KW-1185">Reference proteome</keyword>
<dbReference type="PANTHER" id="PTHR24221:SF654">
    <property type="entry name" value="ATP-BINDING CASSETTE SUB-FAMILY B MEMBER 6"/>
    <property type="match status" value="1"/>
</dbReference>
<reference evidence="12 13" key="1">
    <citation type="submission" date="2020-02" db="EMBL/GenBank/DDBJ databases">
        <authorList>
            <person name="Chen W.-M."/>
        </authorList>
    </citation>
    <scope>NUCLEOTIDE SEQUENCE [LARGE SCALE GENOMIC DNA]</scope>
    <source>
        <strain evidence="12 13">KMS-5</strain>
    </source>
</reference>
<proteinExistence type="predicted"/>
<comment type="caution">
    <text evidence="12">The sequence shown here is derived from an EMBL/GenBank/DDBJ whole genome shotgun (WGS) entry which is preliminary data.</text>
</comment>
<feature type="transmembrane region" description="Helical" evidence="9">
    <location>
        <begin position="141"/>
        <end position="160"/>
    </location>
</feature>
<feature type="domain" description="ABC transporter" evidence="10">
    <location>
        <begin position="320"/>
        <end position="552"/>
    </location>
</feature>
<dbReference type="Pfam" id="PF00664">
    <property type="entry name" value="ABC_membrane"/>
    <property type="match status" value="1"/>
</dbReference>
<keyword evidence="5" id="KW-0547">Nucleotide-binding</keyword>
<evidence type="ECO:0000256" key="2">
    <source>
        <dbReference type="ARBA" id="ARBA00022448"/>
    </source>
</evidence>
<dbReference type="PROSITE" id="PS00211">
    <property type="entry name" value="ABC_TRANSPORTER_1"/>
    <property type="match status" value="1"/>
</dbReference>
<dbReference type="GO" id="GO:0005524">
    <property type="term" value="F:ATP binding"/>
    <property type="evidence" value="ECO:0007669"/>
    <property type="project" value="UniProtKB-KW"/>
</dbReference>
<dbReference type="InterPro" id="IPR036640">
    <property type="entry name" value="ABC1_TM_sf"/>
</dbReference>
<dbReference type="Gene3D" id="3.40.50.300">
    <property type="entry name" value="P-loop containing nucleotide triphosphate hydrolases"/>
    <property type="match status" value="1"/>
</dbReference>
<dbReference type="AlphaFoldDB" id="A0A6M0QRT2"/>
<dbReference type="GO" id="GO:0016887">
    <property type="term" value="F:ATP hydrolysis activity"/>
    <property type="evidence" value="ECO:0007669"/>
    <property type="project" value="InterPro"/>
</dbReference>
<dbReference type="InterPro" id="IPR039421">
    <property type="entry name" value="Type_1_exporter"/>
</dbReference>
<dbReference type="GO" id="GO:0034040">
    <property type="term" value="F:ATPase-coupled lipid transmembrane transporter activity"/>
    <property type="evidence" value="ECO:0007669"/>
    <property type="project" value="TreeGrafter"/>
</dbReference>
<evidence type="ECO:0000259" key="11">
    <source>
        <dbReference type="PROSITE" id="PS50929"/>
    </source>
</evidence>
<evidence type="ECO:0000256" key="4">
    <source>
        <dbReference type="ARBA" id="ARBA00022692"/>
    </source>
</evidence>
<dbReference type="SUPFAM" id="SSF52540">
    <property type="entry name" value="P-loop containing nucleoside triphosphate hydrolases"/>
    <property type="match status" value="1"/>
</dbReference>
<dbReference type="GO" id="GO:0140359">
    <property type="term" value="F:ABC-type transporter activity"/>
    <property type="evidence" value="ECO:0007669"/>
    <property type="project" value="InterPro"/>
</dbReference>
<evidence type="ECO:0000259" key="10">
    <source>
        <dbReference type="PROSITE" id="PS50893"/>
    </source>
</evidence>
<evidence type="ECO:0000256" key="1">
    <source>
        <dbReference type="ARBA" id="ARBA00004651"/>
    </source>
</evidence>
<evidence type="ECO:0000256" key="5">
    <source>
        <dbReference type="ARBA" id="ARBA00022741"/>
    </source>
</evidence>
<feature type="transmembrane region" description="Helical" evidence="9">
    <location>
        <begin position="112"/>
        <end position="135"/>
    </location>
</feature>
<protein>
    <submittedName>
        <fullName evidence="12">ABC transporter ATP-binding protein</fullName>
    </submittedName>
</protein>
<evidence type="ECO:0000256" key="9">
    <source>
        <dbReference type="SAM" id="Phobius"/>
    </source>
</evidence>
<dbReference type="FunFam" id="3.40.50.300:FF:000221">
    <property type="entry name" value="Multidrug ABC transporter ATP-binding protein"/>
    <property type="match status" value="1"/>
</dbReference>
<dbReference type="PROSITE" id="PS50929">
    <property type="entry name" value="ABC_TM1F"/>
    <property type="match status" value="1"/>
</dbReference>
<gene>
    <name evidence="12" type="ORF">G4Z14_03510</name>
</gene>
<dbReference type="PROSITE" id="PS50893">
    <property type="entry name" value="ABC_TRANSPORTER_2"/>
    <property type="match status" value="1"/>
</dbReference>
<dbReference type="SUPFAM" id="SSF90123">
    <property type="entry name" value="ABC transporter transmembrane region"/>
    <property type="match status" value="1"/>
</dbReference>
<keyword evidence="8 9" id="KW-0472">Membrane</keyword>
<evidence type="ECO:0000256" key="3">
    <source>
        <dbReference type="ARBA" id="ARBA00022475"/>
    </source>
</evidence>
<dbReference type="Proteomes" id="UP000477782">
    <property type="component" value="Unassembled WGS sequence"/>
</dbReference>
<dbReference type="InterPro" id="IPR017871">
    <property type="entry name" value="ABC_transporter-like_CS"/>
</dbReference>
<name>A0A6M0QRT2_9RHOB</name>
<keyword evidence="2" id="KW-0813">Transport</keyword>
<feature type="transmembrane region" description="Helical" evidence="9">
    <location>
        <begin position="38"/>
        <end position="56"/>
    </location>
</feature>
<comment type="subcellular location">
    <subcellularLocation>
        <location evidence="1">Cell membrane</location>
        <topology evidence="1">Multi-pass membrane protein</topology>
    </subcellularLocation>
</comment>
<dbReference type="Gene3D" id="1.20.1560.10">
    <property type="entry name" value="ABC transporter type 1, transmembrane domain"/>
    <property type="match status" value="1"/>
</dbReference>
<sequence length="556" mass="59014">MIALAFLLLLIEGATLGALSKAIEPLFDQVFAKGDQAALWPVGLAILGLFVIRGLATIASRTVISAVTQKVAALMQSALLRHLLTLEGRFFQDNPPGALIERVQGDTLAVQGIWSALVTGIGRDLFSLVFLFVVALSIDPVWTIAALVGAPLLILPSVLVQRYIRKKVVQLRNQAGLRATRLDEIFHGIQAVKLNRMEAYQADRFDRVLGLMRRAEIKISAGRALMPGMMDFVTGFGFFAVLLMAGGQIAGGARSTGEFMAFFTAMSLTFQPMRRLGDLSGSWQVASASLERIYRLLDTAPAQTRPARSATLPAPGAPEIRFQDVTFAHGDQPVLRGLSFTARAGQTTAIVGASGAGKSTVFQLLTGLLDPASGQILIGGIDTAALALPDQRRLFASVTQDAALFDETLRENVELGRPLDDAALKAALAMAHVTDFLPNLPLGVDTPVGPRGSALSGGQKQRVAIARALAQDAPVLLLDEATSALDAGSEAAIAAALARAAQGRTTLVIAHRLATVREADHILVMDQGRVVEEGPHAALLAQGGIYARLYQLQFKG</sequence>
<dbReference type="InterPro" id="IPR027417">
    <property type="entry name" value="P-loop_NTPase"/>
</dbReference>
<evidence type="ECO:0000313" key="13">
    <source>
        <dbReference type="Proteomes" id="UP000477782"/>
    </source>
</evidence>
<dbReference type="InterPro" id="IPR011527">
    <property type="entry name" value="ABC1_TM_dom"/>
</dbReference>
<feature type="transmembrane region" description="Helical" evidence="9">
    <location>
        <begin position="224"/>
        <end position="245"/>
    </location>
</feature>
<dbReference type="InterPro" id="IPR003593">
    <property type="entry name" value="AAA+_ATPase"/>
</dbReference>
<dbReference type="GO" id="GO:0005886">
    <property type="term" value="C:plasma membrane"/>
    <property type="evidence" value="ECO:0007669"/>
    <property type="project" value="UniProtKB-SubCell"/>
</dbReference>
<dbReference type="Pfam" id="PF00005">
    <property type="entry name" value="ABC_tran"/>
    <property type="match status" value="1"/>
</dbReference>
<keyword evidence="6 12" id="KW-0067">ATP-binding</keyword>
<keyword evidence="4 9" id="KW-0812">Transmembrane</keyword>
<keyword evidence="3" id="KW-1003">Cell membrane</keyword>
<evidence type="ECO:0000256" key="6">
    <source>
        <dbReference type="ARBA" id="ARBA00022840"/>
    </source>
</evidence>
<organism evidence="12 13">
    <name type="scientific">Tabrizicola oligotrophica</name>
    <dbReference type="NCBI Taxonomy" id="2710650"/>
    <lineage>
        <taxon>Bacteria</taxon>
        <taxon>Pseudomonadati</taxon>
        <taxon>Pseudomonadota</taxon>
        <taxon>Alphaproteobacteria</taxon>
        <taxon>Rhodobacterales</taxon>
        <taxon>Paracoccaceae</taxon>
        <taxon>Tabrizicola</taxon>
    </lineage>
</organism>
<evidence type="ECO:0000256" key="7">
    <source>
        <dbReference type="ARBA" id="ARBA00022989"/>
    </source>
</evidence>
<dbReference type="CDD" id="cd18552">
    <property type="entry name" value="ABC_6TM_MsbA_like"/>
    <property type="match status" value="1"/>
</dbReference>
<accession>A0A6M0QRT2</accession>
<dbReference type="SMART" id="SM00382">
    <property type="entry name" value="AAA"/>
    <property type="match status" value="1"/>
</dbReference>
<evidence type="ECO:0000313" key="12">
    <source>
        <dbReference type="EMBL" id="NEY89353.1"/>
    </source>
</evidence>
<dbReference type="InterPro" id="IPR003439">
    <property type="entry name" value="ABC_transporter-like_ATP-bd"/>
</dbReference>